<dbReference type="EMBL" id="ABCC02000029">
    <property type="protein sequence ID" value="EDP16561.1"/>
    <property type="molecule type" value="Genomic_DNA"/>
</dbReference>
<name>A8RSI0_ENTBW</name>
<sequence>MTGRLMMRRSWSFCVSIGSQKTGKEALKEQKYLRHAQSKAFFLHLMVEYNLALMEYSGMTQSWVRDNLPADIL</sequence>
<organism evidence="1 2">
    <name type="scientific">Enterocloster bolteae (strain ATCC BAA-613 / DSM 15670 / CCUG 46953 / JCM 12243 / WAL 16351)</name>
    <name type="common">Clostridium bolteae</name>
    <dbReference type="NCBI Taxonomy" id="411902"/>
    <lineage>
        <taxon>Bacteria</taxon>
        <taxon>Bacillati</taxon>
        <taxon>Bacillota</taxon>
        <taxon>Clostridia</taxon>
        <taxon>Lachnospirales</taxon>
        <taxon>Lachnospiraceae</taxon>
        <taxon>Enterocloster</taxon>
    </lineage>
</organism>
<dbReference type="AlphaFoldDB" id="A8RSI0"/>
<gene>
    <name evidence="1" type="ORF">CLOBOL_03329</name>
</gene>
<evidence type="ECO:0000313" key="1">
    <source>
        <dbReference type="EMBL" id="EDP16561.1"/>
    </source>
</evidence>
<reference evidence="1 2" key="2">
    <citation type="submission" date="2007-09" db="EMBL/GenBank/DDBJ databases">
        <title>Draft genome sequence of Clostridium bolteae (ATCC BAA-613).</title>
        <authorList>
            <person name="Sudarsanam P."/>
            <person name="Ley R."/>
            <person name="Guruge J."/>
            <person name="Turnbaugh P.J."/>
            <person name="Mahowald M."/>
            <person name="Liep D."/>
            <person name="Gordon J."/>
        </authorList>
    </citation>
    <scope>NUCLEOTIDE SEQUENCE [LARGE SCALE GENOMIC DNA]</scope>
    <source>
        <strain evidence="2">ATCC BAA-613 / DSM 15670 / CCUG 46953 / JCM 12243 / WAL 16351</strain>
    </source>
</reference>
<reference evidence="1 2" key="1">
    <citation type="submission" date="2007-08" db="EMBL/GenBank/DDBJ databases">
        <authorList>
            <person name="Fulton L."/>
            <person name="Clifton S."/>
            <person name="Fulton B."/>
            <person name="Xu J."/>
            <person name="Minx P."/>
            <person name="Pepin K.H."/>
            <person name="Johnson M."/>
            <person name="Thiruvilangam P."/>
            <person name="Bhonagiri V."/>
            <person name="Nash W.E."/>
            <person name="Mardis E.R."/>
            <person name="Wilson R.K."/>
        </authorList>
    </citation>
    <scope>NUCLEOTIDE SEQUENCE [LARGE SCALE GENOMIC DNA]</scope>
    <source>
        <strain evidence="2">ATCC BAA-613 / DSM 15670 / CCUG 46953 / JCM 12243 / WAL 16351</strain>
    </source>
</reference>
<accession>A8RSI0</accession>
<evidence type="ECO:0000313" key="2">
    <source>
        <dbReference type="Proteomes" id="UP000005396"/>
    </source>
</evidence>
<protein>
    <submittedName>
        <fullName evidence="1">Uncharacterized protein</fullName>
    </submittedName>
</protein>
<dbReference type="HOGENOM" id="CLU_2804792_0_0_9"/>
<comment type="caution">
    <text evidence="1">The sequence shown here is derived from an EMBL/GenBank/DDBJ whole genome shotgun (WGS) entry which is preliminary data.</text>
</comment>
<proteinExistence type="predicted"/>
<dbReference type="Proteomes" id="UP000005396">
    <property type="component" value="Unassembled WGS sequence"/>
</dbReference>
<dbReference type="PaxDb" id="411902-CLOBOL_03329"/>